<evidence type="ECO:0000313" key="3">
    <source>
        <dbReference type="Proteomes" id="UP001153712"/>
    </source>
</evidence>
<sequence length="275" mass="32052">MKKNKAGLKTETKQAHNRKRVKFVNSDTSTEQHGIMLHRKNKHPGGRKKGNILKRKLSASNILQQSKSNHNFEKLNPIKDIFLEKHVADTANKDEQKEPILYVDKDNMVHNLKTNKTEITESNQKETSKVNKDLKTKSTELVDAVRKEQEIREKEYKKYKKTIIYKKKKPKNKKKMGPTKCISLDGFLRKNDIMPCDFIKNMIPKADKQKTTVFESLKNDAYIKNTIKKILKKEIVVCRENAVNELRIPLIKNQQIRDMLKGEGNQLKAEVLNYK</sequence>
<dbReference type="OrthoDB" id="10664896at2759"/>
<dbReference type="EMBL" id="OU900104">
    <property type="protein sequence ID" value="CAG9855752.1"/>
    <property type="molecule type" value="Genomic_DNA"/>
</dbReference>
<accession>A0A9N9TCM2</accession>
<dbReference type="Proteomes" id="UP001153712">
    <property type="component" value="Chromosome 11"/>
</dbReference>
<evidence type="ECO:0000313" key="2">
    <source>
        <dbReference type="EMBL" id="CAG9855752.1"/>
    </source>
</evidence>
<gene>
    <name evidence="2" type="ORF">PHYEVI_LOCUS2195</name>
</gene>
<keyword evidence="3" id="KW-1185">Reference proteome</keyword>
<reference evidence="2" key="1">
    <citation type="submission" date="2022-01" db="EMBL/GenBank/DDBJ databases">
        <authorList>
            <person name="King R."/>
        </authorList>
    </citation>
    <scope>NUCLEOTIDE SEQUENCE</scope>
</reference>
<organism evidence="2 3">
    <name type="scientific">Phyllotreta striolata</name>
    <name type="common">Striped flea beetle</name>
    <name type="synonym">Crioceris striolata</name>
    <dbReference type="NCBI Taxonomy" id="444603"/>
    <lineage>
        <taxon>Eukaryota</taxon>
        <taxon>Metazoa</taxon>
        <taxon>Ecdysozoa</taxon>
        <taxon>Arthropoda</taxon>
        <taxon>Hexapoda</taxon>
        <taxon>Insecta</taxon>
        <taxon>Pterygota</taxon>
        <taxon>Neoptera</taxon>
        <taxon>Endopterygota</taxon>
        <taxon>Coleoptera</taxon>
        <taxon>Polyphaga</taxon>
        <taxon>Cucujiformia</taxon>
        <taxon>Chrysomeloidea</taxon>
        <taxon>Chrysomelidae</taxon>
        <taxon>Galerucinae</taxon>
        <taxon>Alticini</taxon>
        <taxon>Phyllotreta</taxon>
    </lineage>
</organism>
<protein>
    <submittedName>
        <fullName evidence="2">Uncharacterized protein</fullName>
    </submittedName>
</protein>
<dbReference type="AlphaFoldDB" id="A0A9N9TCM2"/>
<feature type="region of interest" description="Disordered" evidence="1">
    <location>
        <begin position="1"/>
        <end position="48"/>
    </location>
</feature>
<name>A0A9N9TCM2_PHYSR</name>
<proteinExistence type="predicted"/>
<evidence type="ECO:0000256" key="1">
    <source>
        <dbReference type="SAM" id="MobiDB-lite"/>
    </source>
</evidence>
<feature type="compositionally biased region" description="Basic residues" evidence="1">
    <location>
        <begin position="36"/>
        <end position="48"/>
    </location>
</feature>